<keyword evidence="2" id="KW-1003">Cell membrane</keyword>
<reference evidence="8" key="1">
    <citation type="journal article" date="2011" name="PLoS ONE">
        <title>Ralstonia syzygii, the Blood Disease Bacterium and some Asian R. solanacearum strains form a single genomic species despite divergent lifestyles.</title>
        <authorList>
            <person name="Remenant B."/>
            <person name="de Cambiaire J.C."/>
            <person name="Cellier G."/>
            <person name="Jacobs J.M."/>
            <person name="Mangenot S."/>
            <person name="Barbe V."/>
            <person name="Lajus A."/>
            <person name="Vallenet D."/>
            <person name="Medigue C."/>
            <person name="Fegan M."/>
            <person name="Allen C."/>
            <person name="Prior P."/>
        </authorList>
    </citation>
    <scope>NUCLEOTIDE SEQUENCE</scope>
    <source>
        <strain evidence="8">R24</strain>
    </source>
</reference>
<feature type="transmembrane region" description="Helical" evidence="7">
    <location>
        <begin position="260"/>
        <end position="278"/>
    </location>
</feature>
<dbReference type="CDD" id="cd06173">
    <property type="entry name" value="MFS_MefA_like"/>
    <property type="match status" value="1"/>
</dbReference>
<feature type="transmembrane region" description="Helical" evidence="7">
    <location>
        <begin position="563"/>
        <end position="583"/>
    </location>
</feature>
<feature type="transmembrane region" description="Helical" evidence="7">
    <location>
        <begin position="504"/>
        <end position="521"/>
    </location>
</feature>
<evidence type="ECO:0000256" key="3">
    <source>
        <dbReference type="ARBA" id="ARBA00022692"/>
    </source>
</evidence>
<keyword evidence="5 7" id="KW-0472">Membrane</keyword>
<evidence type="ECO:0000256" key="7">
    <source>
        <dbReference type="SAM" id="Phobius"/>
    </source>
</evidence>
<evidence type="ECO:0000256" key="2">
    <source>
        <dbReference type="ARBA" id="ARBA00022475"/>
    </source>
</evidence>
<evidence type="ECO:0000313" key="8">
    <source>
        <dbReference type="EMBL" id="CCA88068.1"/>
    </source>
</evidence>
<feature type="transmembrane region" description="Helical" evidence="7">
    <location>
        <begin position="437"/>
        <end position="461"/>
    </location>
</feature>
<name>G3A9U6_9RALS</name>
<feature type="transmembrane region" description="Helical" evidence="7">
    <location>
        <begin position="314"/>
        <end position="334"/>
    </location>
</feature>
<proteinExistence type="predicted"/>
<dbReference type="RefSeq" id="WP_197333818.1">
    <property type="nucleotide sequence ID" value="NZ_CP115945.1"/>
</dbReference>
<evidence type="ECO:0000256" key="1">
    <source>
        <dbReference type="ARBA" id="ARBA00004651"/>
    </source>
</evidence>
<dbReference type="SUPFAM" id="SSF103473">
    <property type="entry name" value="MFS general substrate transporter"/>
    <property type="match status" value="1"/>
</dbReference>
<feature type="transmembrane region" description="Helical" evidence="7">
    <location>
        <begin position="527"/>
        <end position="551"/>
    </location>
</feature>
<feature type="transmembrane region" description="Helical" evidence="7">
    <location>
        <begin position="473"/>
        <end position="492"/>
    </location>
</feature>
<dbReference type="AlphaFoldDB" id="G3A9U6"/>
<dbReference type="EMBL" id="FR854090">
    <property type="protein sequence ID" value="CCA88068.1"/>
    <property type="molecule type" value="Genomic_DNA"/>
</dbReference>
<dbReference type="InterPro" id="IPR011701">
    <property type="entry name" value="MFS"/>
</dbReference>
<reference evidence="8" key="2">
    <citation type="submission" date="2011-04" db="EMBL/GenBank/DDBJ databases">
        <authorList>
            <person name="Genoscope - CEA"/>
        </authorList>
    </citation>
    <scope>NUCLEOTIDE SEQUENCE</scope>
    <source>
        <strain evidence="8">R24</strain>
    </source>
</reference>
<dbReference type="GO" id="GO:0022857">
    <property type="term" value="F:transmembrane transporter activity"/>
    <property type="evidence" value="ECO:0007669"/>
    <property type="project" value="InterPro"/>
</dbReference>
<dbReference type="Pfam" id="PF07690">
    <property type="entry name" value="MFS_1"/>
    <property type="match status" value="1"/>
</dbReference>
<dbReference type="GO" id="GO:0005886">
    <property type="term" value="C:plasma membrane"/>
    <property type="evidence" value="ECO:0007669"/>
    <property type="project" value="UniProtKB-SubCell"/>
</dbReference>
<feature type="transmembrane region" description="Helical" evidence="7">
    <location>
        <begin position="290"/>
        <end position="308"/>
    </location>
</feature>
<evidence type="ECO:0000256" key="4">
    <source>
        <dbReference type="ARBA" id="ARBA00022989"/>
    </source>
</evidence>
<dbReference type="Gene3D" id="1.20.1250.20">
    <property type="entry name" value="MFS general substrate transporter like domains"/>
    <property type="match status" value="2"/>
</dbReference>
<sequence>MTNLILEWPTYILSGRMPPEALAATQKRVSDPASILQLEDAIGLIPEEEPEAQVFRSASIHEPSVEIWSAGHVEALCDDSQDATHIVIVVLDVSCDEAAQPAQYSGTLMIRDPRAGCANVFAPGLPYGRPFEFVPRPGAYICYPAWLRCAVLPVSPDHKVRLLRAKLVVKQSPPQLDREPSPPPSPASEYERDQKGRPQTRIGVLVGRILKALRVESISADVTRLQIGLMCIGLASDAFRYAFAWWVLKINGSVVEFGSLLAAMTFAQTISTLGVGALGDMWNPMKVLRAAVCLQGATIAILATWAGFGQYHFPLAMFLSIILSLFVGTIEPLTNVAIASVAPTGQVTRVMAQRAAIASGTKLLGPLLAGAMVSLFGAPGTLLAAAAFAGASSLIFVPLRSDNENLANRNGAMPLLSSWARKTVAGIQTFYQVKVDFYFCVMTCMANFALPAFFLVALPYLVIHVLQLPASTLGILDGFFCAGMFVGGTRTVMWLNRRIGKQHAVSLSMALLAVMIFSFTLTRHPAVMGGALFIGGMFMLTIFVNIGGLRAVATPKHYRTRMFAVASFLVSLSIAPGIAFVTFTTERAGIDLSLGSIAGICILSAAAIYFIPNSRKVLEMTEHDAENAYQRLYPAAFLKPDTP</sequence>
<gene>
    <name evidence="8" type="ORF">RALSY_mp10607</name>
</gene>
<protein>
    <submittedName>
        <fullName evidence="8">Putative major facilitator superfamily permease</fullName>
    </submittedName>
</protein>
<accession>G3A9U6</accession>
<comment type="subcellular location">
    <subcellularLocation>
        <location evidence="1">Cell membrane</location>
        <topology evidence="1">Multi-pass membrane protein</topology>
    </subcellularLocation>
</comment>
<feature type="region of interest" description="Disordered" evidence="6">
    <location>
        <begin position="171"/>
        <end position="197"/>
    </location>
</feature>
<dbReference type="PANTHER" id="PTHR23513">
    <property type="entry name" value="INTEGRAL MEMBRANE EFFLUX PROTEIN-RELATED"/>
    <property type="match status" value="1"/>
</dbReference>
<organism evidence="8">
    <name type="scientific">Ralstonia syzygii R24</name>
    <dbReference type="NCBI Taxonomy" id="907261"/>
    <lineage>
        <taxon>Bacteria</taxon>
        <taxon>Pseudomonadati</taxon>
        <taxon>Pseudomonadota</taxon>
        <taxon>Betaproteobacteria</taxon>
        <taxon>Burkholderiales</taxon>
        <taxon>Burkholderiaceae</taxon>
        <taxon>Ralstonia</taxon>
        <taxon>Ralstonia solanacearum species complex</taxon>
    </lineage>
</organism>
<dbReference type="PANTHER" id="PTHR23513:SF11">
    <property type="entry name" value="STAPHYLOFERRIN A TRANSPORTER"/>
    <property type="match status" value="1"/>
</dbReference>
<evidence type="ECO:0000256" key="5">
    <source>
        <dbReference type="ARBA" id="ARBA00023136"/>
    </source>
</evidence>
<keyword evidence="4 7" id="KW-1133">Transmembrane helix</keyword>
<evidence type="ECO:0000256" key="6">
    <source>
        <dbReference type="SAM" id="MobiDB-lite"/>
    </source>
</evidence>
<feature type="transmembrane region" description="Helical" evidence="7">
    <location>
        <begin position="589"/>
        <end position="611"/>
    </location>
</feature>
<feature type="transmembrane region" description="Helical" evidence="7">
    <location>
        <begin position="382"/>
        <end position="399"/>
    </location>
</feature>
<keyword evidence="3 7" id="KW-0812">Transmembrane</keyword>
<dbReference type="InterPro" id="IPR036259">
    <property type="entry name" value="MFS_trans_sf"/>
</dbReference>
<feature type="transmembrane region" description="Helical" evidence="7">
    <location>
        <begin position="227"/>
        <end position="248"/>
    </location>
</feature>